<proteinExistence type="inferred from homology"/>
<dbReference type="EMBL" id="CM007892">
    <property type="protein sequence ID" value="OTG32509.1"/>
    <property type="molecule type" value="Genomic_DNA"/>
</dbReference>
<dbReference type="Gene3D" id="3.40.50.200">
    <property type="entry name" value="Peptidase S8/S53 domain"/>
    <property type="match status" value="1"/>
</dbReference>
<reference evidence="4" key="1">
    <citation type="journal article" date="2017" name="Nature">
        <title>The sunflower genome provides insights into oil metabolism, flowering and Asterid evolution.</title>
        <authorList>
            <person name="Badouin H."/>
            <person name="Gouzy J."/>
            <person name="Grassa C.J."/>
            <person name="Murat F."/>
            <person name="Staton S.E."/>
            <person name="Cottret L."/>
            <person name="Lelandais-Briere C."/>
            <person name="Owens G.L."/>
            <person name="Carrere S."/>
            <person name="Mayjonade B."/>
            <person name="Legrand L."/>
            <person name="Gill N."/>
            <person name="Kane N.C."/>
            <person name="Bowers J.E."/>
            <person name="Hubner S."/>
            <person name="Bellec A."/>
            <person name="Berard A."/>
            <person name="Berges H."/>
            <person name="Blanchet N."/>
            <person name="Boniface M.C."/>
            <person name="Brunel D."/>
            <person name="Catrice O."/>
            <person name="Chaidir N."/>
            <person name="Claudel C."/>
            <person name="Donnadieu C."/>
            <person name="Faraut T."/>
            <person name="Fievet G."/>
            <person name="Helmstetter N."/>
            <person name="King M."/>
            <person name="Knapp S.J."/>
            <person name="Lai Z."/>
            <person name="Le Paslier M.C."/>
            <person name="Lippi Y."/>
            <person name="Lorenzon L."/>
            <person name="Mandel J.R."/>
            <person name="Marage G."/>
            <person name="Marchand G."/>
            <person name="Marquand E."/>
            <person name="Bret-Mestries E."/>
            <person name="Morien E."/>
            <person name="Nambeesan S."/>
            <person name="Nguyen T."/>
            <person name="Pegot-Espagnet P."/>
            <person name="Pouilly N."/>
            <person name="Raftis F."/>
            <person name="Sallet E."/>
            <person name="Schiex T."/>
            <person name="Thomas J."/>
            <person name="Vandecasteele C."/>
            <person name="Vares D."/>
            <person name="Vear F."/>
            <person name="Vautrin S."/>
            <person name="Crespi M."/>
            <person name="Mangin B."/>
            <person name="Burke J.M."/>
            <person name="Salse J."/>
            <person name="Munos S."/>
            <person name="Vincourt P."/>
            <person name="Rieseberg L.H."/>
            <person name="Langlade N.B."/>
        </authorList>
    </citation>
    <scope>NUCLEOTIDE SEQUENCE [LARGE SCALE GENOMIC DNA]</scope>
    <source>
        <strain evidence="4">cv. SF193</strain>
    </source>
</reference>
<gene>
    <name evidence="3" type="ORF">HannXRQ_Chr03g0087491</name>
</gene>
<evidence type="ECO:0000313" key="3">
    <source>
        <dbReference type="EMBL" id="OTG32509.1"/>
    </source>
</evidence>
<evidence type="ECO:0000256" key="1">
    <source>
        <dbReference type="ARBA" id="ARBA00011073"/>
    </source>
</evidence>
<dbReference type="SUPFAM" id="SSF52743">
    <property type="entry name" value="Subtilisin-like"/>
    <property type="match status" value="1"/>
</dbReference>
<dbReference type="AlphaFoldDB" id="A0A251VB67"/>
<dbReference type="Gene3D" id="3.50.30.30">
    <property type="match status" value="1"/>
</dbReference>
<dbReference type="PANTHER" id="PTHR10795">
    <property type="entry name" value="PROPROTEIN CONVERTASE SUBTILISIN/KEXIN"/>
    <property type="match status" value="1"/>
</dbReference>
<sequence>MATLLFRGTVVGVDSAPAVAAFSSRGPSVQSPGILKPDIIGPGVRVLAAWPVSTENNTQTNSTFHFATGT</sequence>
<evidence type="ECO:0000313" key="4">
    <source>
        <dbReference type="Proteomes" id="UP000215914"/>
    </source>
</evidence>
<keyword evidence="2" id="KW-0732">Signal</keyword>
<dbReference type="STRING" id="4232.A0A251VB67"/>
<name>A0A251VB67_HELAN</name>
<dbReference type="InParanoid" id="A0A251VB67"/>
<evidence type="ECO:0000256" key="2">
    <source>
        <dbReference type="ARBA" id="ARBA00022729"/>
    </source>
</evidence>
<dbReference type="InterPro" id="IPR036852">
    <property type="entry name" value="Peptidase_S8/S53_dom_sf"/>
</dbReference>
<comment type="similarity">
    <text evidence="1">Belongs to the peptidase S8 family.</text>
</comment>
<organism evidence="3 4">
    <name type="scientific">Helianthus annuus</name>
    <name type="common">Common sunflower</name>
    <dbReference type="NCBI Taxonomy" id="4232"/>
    <lineage>
        <taxon>Eukaryota</taxon>
        <taxon>Viridiplantae</taxon>
        <taxon>Streptophyta</taxon>
        <taxon>Embryophyta</taxon>
        <taxon>Tracheophyta</taxon>
        <taxon>Spermatophyta</taxon>
        <taxon>Magnoliopsida</taxon>
        <taxon>eudicotyledons</taxon>
        <taxon>Gunneridae</taxon>
        <taxon>Pentapetalae</taxon>
        <taxon>asterids</taxon>
        <taxon>campanulids</taxon>
        <taxon>Asterales</taxon>
        <taxon>Asteraceae</taxon>
        <taxon>Asteroideae</taxon>
        <taxon>Heliantheae alliance</taxon>
        <taxon>Heliantheae</taxon>
        <taxon>Helianthus</taxon>
    </lineage>
</organism>
<keyword evidence="4" id="KW-1185">Reference proteome</keyword>
<dbReference type="GO" id="GO:0004252">
    <property type="term" value="F:serine-type endopeptidase activity"/>
    <property type="evidence" value="ECO:0007669"/>
    <property type="project" value="InterPro"/>
</dbReference>
<dbReference type="GO" id="GO:0006508">
    <property type="term" value="P:proteolysis"/>
    <property type="evidence" value="ECO:0007669"/>
    <property type="project" value="InterPro"/>
</dbReference>
<dbReference type="InterPro" id="IPR045051">
    <property type="entry name" value="SBT"/>
</dbReference>
<protein>
    <submittedName>
        <fullName evidence="3">Putative peptidase S8, subtilisin-related protein</fullName>
    </submittedName>
</protein>
<dbReference type="Proteomes" id="UP000215914">
    <property type="component" value="Chromosome 3"/>
</dbReference>
<accession>A0A251VB67</accession>